<dbReference type="Proteomes" id="UP000029844">
    <property type="component" value="Unassembled WGS sequence"/>
</dbReference>
<dbReference type="STRING" id="1552123.EP57_15390"/>
<dbReference type="CDD" id="cd03794">
    <property type="entry name" value="GT4_WbuB-like"/>
    <property type="match status" value="1"/>
</dbReference>
<dbReference type="Pfam" id="PF00534">
    <property type="entry name" value="Glycos_transf_1"/>
    <property type="match status" value="1"/>
</dbReference>
<evidence type="ECO:0000256" key="1">
    <source>
        <dbReference type="ARBA" id="ARBA00022676"/>
    </source>
</evidence>
<keyword evidence="2" id="KW-0808">Transferase</keyword>
<evidence type="ECO:0000313" key="4">
    <source>
        <dbReference type="EMBL" id="KGL37940.1"/>
    </source>
</evidence>
<protein>
    <submittedName>
        <fullName evidence="4">Capsular biosynthesis protein</fullName>
    </submittedName>
</protein>
<sequence length="382" mass="44472">MNQNLQANKVFMFSSVHVWSDTRIFFKEAMTLVDNGFTVDFHAVDGPNACTVEPNAQLQMQLLPRGNKLARPKRWRELYQKALASDALYYHFHDFELLFLAPKIKKRKPNCKIIYDMHENFPAMLRTKEWIPALARKPLSKVLASKEKKWMPACDAVIFAETSYKKHYEQVDVQKVDILNLPTWQEEMRATKEERFTFVYVGDIVRDRGVFDMLALVRTLKDRGHSAVQLKLIGPMQPQVEQEVTEYIRKYGLEDTVITYGRIPYTEIWQQYASAHVGLCLLHPIPNYMHSLATKLFEYMAAGLPILATDIPDWKALLETTDTGLTANVWNAEEVAEQAEKLMRDPALRQHFALRGRKAFETMYNWQTEADKLVHLYRNLHC</sequence>
<dbReference type="EMBL" id="JNFA01000030">
    <property type="protein sequence ID" value="KGL37940.1"/>
    <property type="molecule type" value="Genomic_DNA"/>
</dbReference>
<reference evidence="4 5" key="1">
    <citation type="submission" date="2014-05" db="EMBL/GenBank/DDBJ databases">
        <title>Novel Listeriaceae from food processing environments.</title>
        <authorList>
            <person name="den Bakker H.C."/>
        </authorList>
    </citation>
    <scope>NUCLEOTIDE SEQUENCE [LARGE SCALE GENOMIC DNA]</scope>
    <source>
        <strain evidence="4 5">FSL A5-0281</strain>
    </source>
</reference>
<dbReference type="PANTHER" id="PTHR12526">
    <property type="entry name" value="GLYCOSYLTRANSFERASE"/>
    <property type="match status" value="1"/>
</dbReference>
<accession>A0A099W1Q3</accession>
<dbReference type="SUPFAM" id="SSF53756">
    <property type="entry name" value="UDP-Glycosyltransferase/glycogen phosphorylase"/>
    <property type="match status" value="1"/>
</dbReference>
<dbReference type="AlphaFoldDB" id="A0A099W1Q3"/>
<dbReference type="GO" id="GO:0016757">
    <property type="term" value="F:glycosyltransferase activity"/>
    <property type="evidence" value="ECO:0007669"/>
    <property type="project" value="UniProtKB-KW"/>
</dbReference>
<comment type="caution">
    <text evidence="4">The sequence shown here is derived from an EMBL/GenBank/DDBJ whole genome shotgun (WGS) entry which is preliminary data.</text>
</comment>
<evidence type="ECO:0000259" key="3">
    <source>
        <dbReference type="Pfam" id="PF00534"/>
    </source>
</evidence>
<gene>
    <name evidence="4" type="ORF">EP57_15390</name>
</gene>
<evidence type="ECO:0000313" key="5">
    <source>
        <dbReference type="Proteomes" id="UP000029844"/>
    </source>
</evidence>
<name>A0A099W1Q3_9LIST</name>
<dbReference type="Gene3D" id="3.40.50.2000">
    <property type="entry name" value="Glycogen Phosphorylase B"/>
    <property type="match status" value="2"/>
</dbReference>
<dbReference type="PANTHER" id="PTHR12526:SF629">
    <property type="entry name" value="TEICHURONIC ACID BIOSYNTHESIS GLYCOSYLTRANSFERASE TUAH-RELATED"/>
    <property type="match status" value="1"/>
</dbReference>
<organism evidence="4 5">
    <name type="scientific">Listeria booriae</name>
    <dbReference type="NCBI Taxonomy" id="1552123"/>
    <lineage>
        <taxon>Bacteria</taxon>
        <taxon>Bacillati</taxon>
        <taxon>Bacillota</taxon>
        <taxon>Bacilli</taxon>
        <taxon>Bacillales</taxon>
        <taxon>Listeriaceae</taxon>
        <taxon>Listeria</taxon>
    </lineage>
</organism>
<feature type="domain" description="Glycosyl transferase family 1" evidence="3">
    <location>
        <begin position="191"/>
        <end position="358"/>
    </location>
</feature>
<keyword evidence="1" id="KW-0328">Glycosyltransferase</keyword>
<dbReference type="eggNOG" id="COG0438">
    <property type="taxonomic scope" value="Bacteria"/>
</dbReference>
<proteinExistence type="predicted"/>
<evidence type="ECO:0000256" key="2">
    <source>
        <dbReference type="ARBA" id="ARBA00022679"/>
    </source>
</evidence>
<dbReference type="InterPro" id="IPR001296">
    <property type="entry name" value="Glyco_trans_1"/>
</dbReference>
<keyword evidence="5" id="KW-1185">Reference proteome</keyword>